<dbReference type="InterPro" id="IPR003451">
    <property type="entry name" value="LytB/IspH"/>
</dbReference>
<dbReference type="CDD" id="cd13944">
    <property type="entry name" value="lytB_ispH"/>
    <property type="match status" value="1"/>
</dbReference>
<dbReference type="PANTHER" id="PTHR30426:SF0">
    <property type="entry name" value="4-HYDROXY-3-METHYLBUT-2-ENYL DIPHOSPHATE REDUCTASE"/>
    <property type="match status" value="1"/>
</dbReference>
<organism evidence="6">
    <name type="scientific">marine metagenome</name>
    <dbReference type="NCBI Taxonomy" id="408172"/>
    <lineage>
        <taxon>unclassified sequences</taxon>
        <taxon>metagenomes</taxon>
        <taxon>ecological metagenomes</taxon>
    </lineage>
</organism>
<dbReference type="GO" id="GO:0051539">
    <property type="term" value="F:4 iron, 4 sulfur cluster binding"/>
    <property type="evidence" value="ECO:0007669"/>
    <property type="project" value="UniProtKB-KW"/>
</dbReference>
<sequence length="328" mass="36230">MNIIDILDKSSGKMNKNLEKKLYLPSPRGFCAGVERAIKIVELCSKKYDNPIFVKHEIVHNPWVINDLKNKGVTFVENLNDIPEGSKAVFSAHGVSKSTLSEAKDRNIPYIDATCPLVFKVHNEAIAHHKGGAHIFLIGHSGHPEVEGTIGQVPKGSISLIENINDVKNLEPFKYGKTALITQTTLSVDDTMEIVEEIKKLFPDIILPPREDICYATTNRQGAVKSIAKKCDILYVIGAENSSNSLRLVEVAKKAGCLQTFLISKIDEVNWQLVAESSSIGLTASASAPEILIEEFILALKNRYEVEVIKNEVARENISFKIPKELTG</sequence>
<dbReference type="GO" id="GO:0019288">
    <property type="term" value="P:isopentenyl diphosphate biosynthetic process, methylerythritol 4-phosphate pathway"/>
    <property type="evidence" value="ECO:0007669"/>
    <property type="project" value="InterPro"/>
</dbReference>
<name>A0A381QXD8_9ZZZZ</name>
<dbReference type="Gene3D" id="3.40.1010.20">
    <property type="entry name" value="4-hydroxy-3-methylbut-2-enyl diphosphate reductase, catalytic domain"/>
    <property type="match status" value="2"/>
</dbReference>
<keyword evidence="5" id="KW-0411">Iron-sulfur</keyword>
<evidence type="ECO:0008006" key="7">
    <source>
        <dbReference type="Google" id="ProtNLM"/>
    </source>
</evidence>
<keyword evidence="4" id="KW-0408">Iron</keyword>
<dbReference type="NCBIfam" id="TIGR00216">
    <property type="entry name" value="ispH_lytB"/>
    <property type="match status" value="1"/>
</dbReference>
<dbReference type="Pfam" id="PF02401">
    <property type="entry name" value="LYTB"/>
    <property type="match status" value="1"/>
</dbReference>
<evidence type="ECO:0000313" key="6">
    <source>
        <dbReference type="EMBL" id="SUZ84085.1"/>
    </source>
</evidence>
<proteinExistence type="inferred from homology"/>
<evidence type="ECO:0000256" key="3">
    <source>
        <dbReference type="ARBA" id="ARBA00022723"/>
    </source>
</evidence>
<gene>
    <name evidence="6" type="ORF">METZ01_LOCUS36939</name>
</gene>
<dbReference type="AlphaFoldDB" id="A0A381QXD8"/>
<comment type="cofactor">
    <cofactor evidence="1">
        <name>[4Fe-4S] cluster</name>
        <dbReference type="ChEBI" id="CHEBI:49883"/>
    </cofactor>
</comment>
<evidence type="ECO:0000256" key="2">
    <source>
        <dbReference type="ARBA" id="ARBA00022485"/>
    </source>
</evidence>
<reference evidence="6" key="1">
    <citation type="submission" date="2018-05" db="EMBL/GenBank/DDBJ databases">
        <authorList>
            <person name="Lanie J.A."/>
            <person name="Ng W.-L."/>
            <person name="Kazmierczak K.M."/>
            <person name="Andrzejewski T.M."/>
            <person name="Davidsen T.M."/>
            <person name="Wayne K.J."/>
            <person name="Tettelin H."/>
            <person name="Glass J.I."/>
            <person name="Rusch D."/>
            <person name="Podicherti R."/>
            <person name="Tsui H.-C.T."/>
            <person name="Winkler M.E."/>
        </authorList>
    </citation>
    <scope>NUCLEOTIDE SEQUENCE</scope>
</reference>
<dbReference type="PANTHER" id="PTHR30426">
    <property type="entry name" value="4-HYDROXY-3-METHYLBUT-2-ENYL DIPHOSPHATE REDUCTASE"/>
    <property type="match status" value="1"/>
</dbReference>
<dbReference type="GO" id="GO:0051745">
    <property type="term" value="F:4-hydroxy-3-methylbut-2-enyl diphosphate reductase activity"/>
    <property type="evidence" value="ECO:0007669"/>
    <property type="project" value="InterPro"/>
</dbReference>
<dbReference type="EMBL" id="UINC01001580">
    <property type="protein sequence ID" value="SUZ84085.1"/>
    <property type="molecule type" value="Genomic_DNA"/>
</dbReference>
<dbReference type="GO" id="GO:0050992">
    <property type="term" value="P:dimethylallyl diphosphate biosynthetic process"/>
    <property type="evidence" value="ECO:0007669"/>
    <property type="project" value="InterPro"/>
</dbReference>
<dbReference type="GO" id="GO:0046872">
    <property type="term" value="F:metal ion binding"/>
    <property type="evidence" value="ECO:0007669"/>
    <property type="project" value="UniProtKB-KW"/>
</dbReference>
<evidence type="ECO:0000256" key="4">
    <source>
        <dbReference type="ARBA" id="ARBA00023004"/>
    </source>
</evidence>
<dbReference type="NCBIfam" id="NF002190">
    <property type="entry name" value="PRK01045.1-4"/>
    <property type="match status" value="1"/>
</dbReference>
<keyword evidence="2" id="KW-0004">4Fe-4S</keyword>
<evidence type="ECO:0000256" key="1">
    <source>
        <dbReference type="ARBA" id="ARBA00001966"/>
    </source>
</evidence>
<dbReference type="Gene3D" id="3.40.50.11270">
    <property type="match status" value="1"/>
</dbReference>
<evidence type="ECO:0000256" key="5">
    <source>
        <dbReference type="ARBA" id="ARBA00023014"/>
    </source>
</evidence>
<protein>
    <recommendedName>
        <fullName evidence="7">4-hydroxy-3-methylbut-2-enyl diphosphate reductase</fullName>
    </recommendedName>
</protein>
<keyword evidence="3" id="KW-0479">Metal-binding</keyword>
<accession>A0A381QXD8</accession>
<dbReference type="HAMAP" id="MF_00191">
    <property type="entry name" value="IspH"/>
    <property type="match status" value="1"/>
</dbReference>